<evidence type="ECO:0000313" key="3">
    <source>
        <dbReference type="Proteomes" id="UP000438106"/>
    </source>
</evidence>
<organism evidence="2 3">
    <name type="scientific">Devosia marina</name>
    <dbReference type="NCBI Taxonomy" id="2683198"/>
    <lineage>
        <taxon>Bacteria</taxon>
        <taxon>Pseudomonadati</taxon>
        <taxon>Pseudomonadota</taxon>
        <taxon>Alphaproteobacteria</taxon>
        <taxon>Hyphomicrobiales</taxon>
        <taxon>Devosiaceae</taxon>
        <taxon>Devosia</taxon>
    </lineage>
</organism>
<evidence type="ECO:0000313" key="2">
    <source>
        <dbReference type="EMBL" id="MVS99240.1"/>
    </source>
</evidence>
<sequence length="194" mass="21233">MQIYNAHGAIQNLRQDWHGDLDSALGHHGTTARLAWDSLRAKFRAGRIKTFAQLVNEPAKGVGDIDAANWQGLFLMPPTGVLVDALCYADKQPVYFNVSVEKASLFAEYPPDGERAPTAAMTESSAEAKRPAKGHAAGIEAAIAALWPDGLPAGLPVAERNDIIFREMQRQGTTTKATIDPVTFRRFFKERSSR</sequence>
<name>A0A7X3FSU2_9HYPH</name>
<gene>
    <name evidence="2" type="ORF">GO014_09425</name>
</gene>
<feature type="region of interest" description="Disordered" evidence="1">
    <location>
        <begin position="112"/>
        <end position="132"/>
    </location>
</feature>
<comment type="caution">
    <text evidence="2">The sequence shown here is derived from an EMBL/GenBank/DDBJ whole genome shotgun (WGS) entry which is preliminary data.</text>
</comment>
<protein>
    <submittedName>
        <fullName evidence="2">Uncharacterized protein</fullName>
    </submittedName>
</protein>
<proteinExistence type="predicted"/>
<accession>A0A7X3FSU2</accession>
<evidence type="ECO:0000256" key="1">
    <source>
        <dbReference type="SAM" id="MobiDB-lite"/>
    </source>
</evidence>
<reference evidence="2 3" key="1">
    <citation type="submission" date="2019-12" db="EMBL/GenBank/DDBJ databases">
        <title>Devosia maris sp. nov., isolated from the deep seawater.</title>
        <authorList>
            <person name="Liu Y."/>
        </authorList>
    </citation>
    <scope>NUCLEOTIDE SEQUENCE [LARGE SCALE GENOMIC DNA]</scope>
    <source>
        <strain evidence="2 3">L53-10-65</strain>
    </source>
</reference>
<dbReference type="EMBL" id="WQRF01000002">
    <property type="protein sequence ID" value="MVS99240.1"/>
    <property type="molecule type" value="Genomic_DNA"/>
</dbReference>
<keyword evidence="3" id="KW-1185">Reference proteome</keyword>
<dbReference type="Proteomes" id="UP000438106">
    <property type="component" value="Unassembled WGS sequence"/>
</dbReference>
<dbReference type="AlphaFoldDB" id="A0A7X3FSU2"/>